<dbReference type="Proteomes" id="UP000006578">
    <property type="component" value="Chromosome"/>
</dbReference>
<accession>Q1GS78</accession>
<dbReference type="STRING" id="317655.Sala_1782"/>
<gene>
    <name evidence="2" type="ordered locus">Sala_1782</name>
</gene>
<dbReference type="OrthoDB" id="47473at2"/>
<feature type="transmembrane region" description="Helical" evidence="1">
    <location>
        <begin position="59"/>
        <end position="81"/>
    </location>
</feature>
<feature type="transmembrane region" description="Helical" evidence="1">
    <location>
        <begin position="29"/>
        <end position="47"/>
    </location>
</feature>
<dbReference type="NCBIfam" id="NF006749">
    <property type="entry name" value="PRK09272.1-2"/>
    <property type="match status" value="1"/>
</dbReference>
<dbReference type="HOGENOM" id="CLU_148666_0_0_5"/>
<dbReference type="KEGG" id="sal:Sala_1782"/>
<name>Q1GS78_SPHAL</name>
<keyword evidence="1" id="KW-0472">Membrane</keyword>
<keyword evidence="3" id="KW-1185">Reference proteome</keyword>
<evidence type="ECO:0008006" key="4">
    <source>
        <dbReference type="Google" id="ProtNLM"/>
    </source>
</evidence>
<reference evidence="2 3" key="1">
    <citation type="journal article" date="2009" name="Proc. Natl. Acad. Sci. U.S.A.">
        <title>The genomic basis of trophic strategy in marine bacteria.</title>
        <authorList>
            <person name="Lauro F.M."/>
            <person name="McDougald D."/>
            <person name="Thomas T."/>
            <person name="Williams T.J."/>
            <person name="Egan S."/>
            <person name="Rice S."/>
            <person name="DeMaere M.Z."/>
            <person name="Ting L."/>
            <person name="Ertan H."/>
            <person name="Johnson J."/>
            <person name="Ferriera S."/>
            <person name="Lapidus A."/>
            <person name="Anderson I."/>
            <person name="Kyrpides N."/>
            <person name="Munk A.C."/>
            <person name="Detter C."/>
            <person name="Han C.S."/>
            <person name="Brown M.V."/>
            <person name="Robb F.T."/>
            <person name="Kjelleberg S."/>
            <person name="Cavicchioli R."/>
        </authorList>
    </citation>
    <scope>NUCLEOTIDE SEQUENCE [LARGE SCALE GENOMIC DNA]</scope>
    <source>
        <strain evidence="3">DSM 13593 / LMG 18877 / RB2256</strain>
    </source>
</reference>
<dbReference type="AlphaFoldDB" id="Q1GS78"/>
<dbReference type="eggNOG" id="ENOG50322Z5">
    <property type="taxonomic scope" value="Bacteria"/>
</dbReference>
<dbReference type="EMBL" id="CP000356">
    <property type="protein sequence ID" value="ABF53494.1"/>
    <property type="molecule type" value="Genomic_DNA"/>
</dbReference>
<proteinExistence type="predicted"/>
<evidence type="ECO:0000313" key="3">
    <source>
        <dbReference type="Proteomes" id="UP000006578"/>
    </source>
</evidence>
<evidence type="ECO:0000313" key="2">
    <source>
        <dbReference type="EMBL" id="ABF53494.1"/>
    </source>
</evidence>
<feature type="transmembrane region" description="Helical" evidence="1">
    <location>
        <begin position="87"/>
        <end position="110"/>
    </location>
</feature>
<organism evidence="2 3">
    <name type="scientific">Sphingopyxis alaskensis (strain DSM 13593 / LMG 18877 / RB2256)</name>
    <name type="common">Sphingomonas alaskensis</name>
    <dbReference type="NCBI Taxonomy" id="317655"/>
    <lineage>
        <taxon>Bacteria</taxon>
        <taxon>Pseudomonadati</taxon>
        <taxon>Pseudomonadota</taxon>
        <taxon>Alphaproteobacteria</taxon>
        <taxon>Sphingomonadales</taxon>
        <taxon>Sphingomonadaceae</taxon>
        <taxon>Sphingopyxis</taxon>
    </lineage>
</organism>
<dbReference type="InterPro" id="IPR058117">
    <property type="entry name" value="BV97_02767-like"/>
</dbReference>
<evidence type="ECO:0000256" key="1">
    <source>
        <dbReference type="SAM" id="Phobius"/>
    </source>
</evidence>
<sequence length="116" mass="12552">MAYLLLKAALSGLIIAIVSEVARRAPGLGALIASLPLISVLGMIWLWRDTQDTARMAEHATATFWFVLPSLPMFLVIPLLLNRGIGFWSALAIGCALTVALYLVMVWALGQFGVKL</sequence>
<keyword evidence="1" id="KW-1133">Transmembrane helix</keyword>
<dbReference type="RefSeq" id="WP_011542072.1">
    <property type="nucleotide sequence ID" value="NC_008048.1"/>
</dbReference>
<protein>
    <recommendedName>
        <fullName evidence="4">Peptide ABC transporter permease</fullName>
    </recommendedName>
</protein>
<keyword evidence="1" id="KW-0812">Transmembrane</keyword>